<organism evidence="1 2">
    <name type="scientific">Streptomyces toxytricini</name>
    <name type="common">Actinomyces toxytricini</name>
    <dbReference type="NCBI Taxonomy" id="67369"/>
    <lineage>
        <taxon>Bacteria</taxon>
        <taxon>Bacillati</taxon>
        <taxon>Actinomycetota</taxon>
        <taxon>Actinomycetes</taxon>
        <taxon>Kitasatosporales</taxon>
        <taxon>Streptomycetaceae</taxon>
        <taxon>Streptomyces</taxon>
    </lineage>
</organism>
<gene>
    <name evidence="1" type="ORF">ACIO7M_12710</name>
</gene>
<proteinExistence type="predicted"/>
<dbReference type="RefSeq" id="WP_402380259.1">
    <property type="nucleotide sequence ID" value="NZ_JBIUYY010000005.1"/>
</dbReference>
<protein>
    <recommendedName>
        <fullName evidence="3">DUF4034 domain-containing protein</fullName>
    </recommendedName>
</protein>
<name>A0ABW8EJ95_STRT5</name>
<reference evidence="1 2" key="1">
    <citation type="submission" date="2024-10" db="EMBL/GenBank/DDBJ databases">
        <title>The Natural Products Discovery Center: Release of the First 8490 Sequenced Strains for Exploring Actinobacteria Biosynthetic Diversity.</title>
        <authorList>
            <person name="Kalkreuter E."/>
            <person name="Kautsar S.A."/>
            <person name="Yang D."/>
            <person name="Bader C.D."/>
            <person name="Teijaro C.N."/>
            <person name="Fluegel L."/>
            <person name="Davis C.M."/>
            <person name="Simpson J.R."/>
            <person name="Lauterbach L."/>
            <person name="Steele A.D."/>
            <person name="Gui C."/>
            <person name="Meng S."/>
            <person name="Li G."/>
            <person name="Viehrig K."/>
            <person name="Ye F."/>
            <person name="Su P."/>
            <person name="Kiefer A.F."/>
            <person name="Nichols A."/>
            <person name="Cepeda A.J."/>
            <person name="Yan W."/>
            <person name="Fan B."/>
            <person name="Jiang Y."/>
            <person name="Adhikari A."/>
            <person name="Zheng C.-J."/>
            <person name="Schuster L."/>
            <person name="Cowan T.M."/>
            <person name="Smanski M.J."/>
            <person name="Chevrette M.G."/>
            <person name="De Carvalho L.P.S."/>
            <person name="Shen B."/>
        </authorList>
    </citation>
    <scope>NUCLEOTIDE SEQUENCE [LARGE SCALE GENOMIC DNA]</scope>
    <source>
        <strain evidence="1 2">NPDC087220</strain>
    </source>
</reference>
<evidence type="ECO:0000313" key="1">
    <source>
        <dbReference type="EMBL" id="MFJ2821961.1"/>
    </source>
</evidence>
<dbReference type="Proteomes" id="UP001617351">
    <property type="component" value="Unassembled WGS sequence"/>
</dbReference>
<dbReference type="EMBL" id="JBIUYY010000005">
    <property type="protein sequence ID" value="MFJ2821961.1"/>
    <property type="molecule type" value="Genomic_DNA"/>
</dbReference>
<accession>A0ABW8EJ95</accession>
<evidence type="ECO:0000313" key="2">
    <source>
        <dbReference type="Proteomes" id="UP001617351"/>
    </source>
</evidence>
<sequence>MTIFLAVLGALLLFAVGYVLRGVYYIRKAKRLEAEVARLDAETDANRAEAARAVVARGFVPGDRLDTDAWVPVPAERTAAETAVRAGDWEAGAAWIEAAGQDWDERWERVRALAELAAEDDAWLLRWQAARPADPVAAQVNADAAVLVAWNVRGSLRAKHTTQEQFRVFHQLLGKAQEAAHEAQRLADPADPLPYMIEQPMAMGLGYSHEQYERLWAEIMERAPKALGPHTGALQYWCAKWRGSHERAESFARAAAAKGEPGELLSMLPLYAYFEQEQHEDDIDPDVWLKEPHIVAAVDAALLDVAAAHPDDRRVLRVRHLLAWFLYWQDRYPEALEQFRLIDGWIGHAPWTYSSDPKDRYLNVRDYTVRQVHGTD</sequence>
<evidence type="ECO:0008006" key="3">
    <source>
        <dbReference type="Google" id="ProtNLM"/>
    </source>
</evidence>
<keyword evidence="2" id="KW-1185">Reference proteome</keyword>
<comment type="caution">
    <text evidence="1">The sequence shown here is derived from an EMBL/GenBank/DDBJ whole genome shotgun (WGS) entry which is preliminary data.</text>
</comment>